<proteinExistence type="predicted"/>
<accession>A0AAE1ACR4</accession>
<protein>
    <submittedName>
        <fullName evidence="1">Uncharacterized protein</fullName>
    </submittedName>
</protein>
<dbReference type="Proteomes" id="UP001283361">
    <property type="component" value="Unassembled WGS sequence"/>
</dbReference>
<reference evidence="1" key="1">
    <citation type="journal article" date="2023" name="G3 (Bethesda)">
        <title>A reference genome for the long-term kleptoplast-retaining sea slug Elysia crispata morphotype clarki.</title>
        <authorList>
            <person name="Eastman K.E."/>
            <person name="Pendleton A.L."/>
            <person name="Shaikh M.A."/>
            <person name="Suttiyut T."/>
            <person name="Ogas R."/>
            <person name="Tomko P."/>
            <person name="Gavelis G."/>
            <person name="Widhalm J.R."/>
            <person name="Wisecaver J.H."/>
        </authorList>
    </citation>
    <scope>NUCLEOTIDE SEQUENCE</scope>
    <source>
        <strain evidence="1">ECLA1</strain>
    </source>
</reference>
<dbReference type="EMBL" id="JAWDGP010002127">
    <property type="protein sequence ID" value="KAK3785525.1"/>
    <property type="molecule type" value="Genomic_DNA"/>
</dbReference>
<name>A0AAE1ACR4_9GAST</name>
<gene>
    <name evidence="1" type="ORF">RRG08_048659</name>
</gene>
<dbReference type="AlphaFoldDB" id="A0AAE1ACR4"/>
<sequence>MQQNGEILIICKADQPRIPYFHITGTGQVLPHHEIKSWGALPFRSHGCTCTTSLNCTKLVSAGHQCGKSNGVSSWRPAWPKWSKPRSINSWYKNVVLMGLHSAKVKC</sequence>
<keyword evidence="2" id="KW-1185">Reference proteome</keyword>
<evidence type="ECO:0000313" key="2">
    <source>
        <dbReference type="Proteomes" id="UP001283361"/>
    </source>
</evidence>
<evidence type="ECO:0000313" key="1">
    <source>
        <dbReference type="EMBL" id="KAK3785525.1"/>
    </source>
</evidence>
<comment type="caution">
    <text evidence="1">The sequence shown here is derived from an EMBL/GenBank/DDBJ whole genome shotgun (WGS) entry which is preliminary data.</text>
</comment>
<organism evidence="1 2">
    <name type="scientific">Elysia crispata</name>
    <name type="common">lettuce slug</name>
    <dbReference type="NCBI Taxonomy" id="231223"/>
    <lineage>
        <taxon>Eukaryota</taxon>
        <taxon>Metazoa</taxon>
        <taxon>Spiralia</taxon>
        <taxon>Lophotrochozoa</taxon>
        <taxon>Mollusca</taxon>
        <taxon>Gastropoda</taxon>
        <taxon>Heterobranchia</taxon>
        <taxon>Euthyneura</taxon>
        <taxon>Panpulmonata</taxon>
        <taxon>Sacoglossa</taxon>
        <taxon>Placobranchoidea</taxon>
        <taxon>Plakobranchidae</taxon>
        <taxon>Elysia</taxon>
    </lineage>
</organism>